<name>A0A1G4JGT2_9SACH</name>
<accession>A0A1G4JGT2</accession>
<dbReference type="InterPro" id="IPR056196">
    <property type="entry name" value="Mmc1_C"/>
</dbReference>
<organism evidence="2 3">
    <name type="scientific">Lachancea nothofagi CBS 11611</name>
    <dbReference type="NCBI Taxonomy" id="1266666"/>
    <lineage>
        <taxon>Eukaryota</taxon>
        <taxon>Fungi</taxon>
        <taxon>Dikarya</taxon>
        <taxon>Ascomycota</taxon>
        <taxon>Saccharomycotina</taxon>
        <taxon>Saccharomycetes</taxon>
        <taxon>Saccharomycetales</taxon>
        <taxon>Saccharomycetaceae</taxon>
        <taxon>Lachancea</taxon>
    </lineage>
</organism>
<proteinExistence type="predicted"/>
<dbReference type="OrthoDB" id="5319015at2759"/>
<dbReference type="Pfam" id="PF23868">
    <property type="entry name" value="Mmc1_C"/>
    <property type="match status" value="1"/>
</dbReference>
<keyword evidence="3" id="KW-1185">Reference proteome</keyword>
<reference evidence="3" key="1">
    <citation type="submission" date="2016-03" db="EMBL/GenBank/DDBJ databases">
        <authorList>
            <person name="Devillers Hugo."/>
        </authorList>
    </citation>
    <scope>NUCLEOTIDE SEQUENCE [LARGE SCALE GENOMIC DNA]</scope>
</reference>
<dbReference type="Pfam" id="PF23867">
    <property type="entry name" value="Mmc1_N"/>
    <property type="match status" value="1"/>
</dbReference>
<dbReference type="PANTHER" id="PTHR38644">
    <property type="entry name" value="EXPRESSED PROTEIN"/>
    <property type="match status" value="1"/>
</dbReference>
<evidence type="ECO:0000313" key="3">
    <source>
        <dbReference type="Proteomes" id="UP000189911"/>
    </source>
</evidence>
<sequence>MGLHLKLSNGIGRRLMGNWSQLAQSYRASAPRIVPAKLPLMEQAQKAQKIRCGVVLKSLSSERDAAFLSALLADVYATDQYWYREFCSRYKNSAGPRLIKYAPSLDVQKEGLTTVYSLPSPWLQKHAVELSESDVPATATDDCHLYLSTSPELTHLTRPWPSLQITDSNLDTPLGSRELNSFKALTGINKFVENKQNVNEYLESLESSNFLNVTRKFEEQLDDKSRILHTLGQVIVENIYKTDKITADLQEFESQRASFDCVIDDWFTQAHADLLSHFKPRLDKFVHDQLSVFRVYTYSESKIELKLRELCDLSDTAGVMERINHLRGKLNLPLLVSFPRANSDSLYNRVPILHRNINDLIYRQFFMLQLPLTTCAICGSLSGQLSNYSMGSLAMLGIVLGTSRIMNRWSSMLRRFEDEILEEKRLEIENGKISIKREWLTETAERESLLRDKIKLLESLEKQ</sequence>
<feature type="domain" description="Mmc1 C-terminal" evidence="1">
    <location>
        <begin position="263"/>
        <end position="425"/>
    </location>
</feature>
<protein>
    <submittedName>
        <fullName evidence="2">LANO_0D04522g1_1</fullName>
    </submittedName>
</protein>
<dbReference type="EMBL" id="LT598448">
    <property type="protein sequence ID" value="SCU89332.1"/>
    <property type="molecule type" value="Genomic_DNA"/>
</dbReference>
<dbReference type="AlphaFoldDB" id="A0A1G4JGT2"/>
<dbReference type="PANTHER" id="PTHR38644:SF1">
    <property type="entry name" value="EXPRESSED PROTEIN"/>
    <property type="match status" value="1"/>
</dbReference>
<dbReference type="Proteomes" id="UP000189911">
    <property type="component" value="Chromosome D"/>
</dbReference>
<evidence type="ECO:0000313" key="2">
    <source>
        <dbReference type="EMBL" id="SCU89332.1"/>
    </source>
</evidence>
<evidence type="ECO:0000259" key="1">
    <source>
        <dbReference type="Pfam" id="PF23868"/>
    </source>
</evidence>
<gene>
    <name evidence="2" type="ORF">LANO_0D04522G</name>
</gene>